<gene>
    <name evidence="1" type="ORF">ATANTOWER_008703</name>
</gene>
<sequence>MSLCWQTDINSSTGSKDVIRSSIICKDKPVKQIVPEKFPTETRGLYEAERSGLPVWKEDNRDPITVQWRWRTTSRSTSTAGG</sequence>
<organism evidence="1 2">
    <name type="scientific">Ataeniobius toweri</name>
    <dbReference type="NCBI Taxonomy" id="208326"/>
    <lineage>
        <taxon>Eukaryota</taxon>
        <taxon>Metazoa</taxon>
        <taxon>Chordata</taxon>
        <taxon>Craniata</taxon>
        <taxon>Vertebrata</taxon>
        <taxon>Euteleostomi</taxon>
        <taxon>Actinopterygii</taxon>
        <taxon>Neopterygii</taxon>
        <taxon>Teleostei</taxon>
        <taxon>Neoteleostei</taxon>
        <taxon>Acanthomorphata</taxon>
        <taxon>Ovalentaria</taxon>
        <taxon>Atherinomorphae</taxon>
        <taxon>Cyprinodontiformes</taxon>
        <taxon>Goodeidae</taxon>
        <taxon>Ataeniobius</taxon>
    </lineage>
</organism>
<dbReference type="Proteomes" id="UP001345963">
    <property type="component" value="Unassembled WGS sequence"/>
</dbReference>
<name>A0ABU7ANX8_9TELE</name>
<accession>A0ABU7ANX8</accession>
<reference evidence="1 2" key="1">
    <citation type="submission" date="2021-07" db="EMBL/GenBank/DDBJ databases">
        <authorList>
            <person name="Palmer J.M."/>
        </authorList>
    </citation>
    <scope>NUCLEOTIDE SEQUENCE [LARGE SCALE GENOMIC DNA]</scope>
    <source>
        <strain evidence="1 2">AT_MEX2019</strain>
        <tissue evidence="1">Muscle</tissue>
    </source>
</reference>
<proteinExistence type="predicted"/>
<evidence type="ECO:0000313" key="1">
    <source>
        <dbReference type="EMBL" id="MED6239618.1"/>
    </source>
</evidence>
<protein>
    <submittedName>
        <fullName evidence="1">Uncharacterized protein</fullName>
    </submittedName>
</protein>
<dbReference type="EMBL" id="JAHUTI010021715">
    <property type="protein sequence ID" value="MED6239618.1"/>
    <property type="molecule type" value="Genomic_DNA"/>
</dbReference>
<comment type="caution">
    <text evidence="1">The sequence shown here is derived from an EMBL/GenBank/DDBJ whole genome shotgun (WGS) entry which is preliminary data.</text>
</comment>
<evidence type="ECO:0000313" key="2">
    <source>
        <dbReference type="Proteomes" id="UP001345963"/>
    </source>
</evidence>
<keyword evidence="2" id="KW-1185">Reference proteome</keyword>